<evidence type="ECO:0000256" key="4">
    <source>
        <dbReference type="ARBA" id="ARBA00023180"/>
    </source>
</evidence>
<feature type="domain" description="Ig-like" evidence="7">
    <location>
        <begin position="119"/>
        <end position="209"/>
    </location>
</feature>
<dbReference type="EMBL" id="JBHFQA010000022">
    <property type="protein sequence ID" value="KAL2079194.1"/>
    <property type="molecule type" value="Genomic_DNA"/>
</dbReference>
<feature type="chain" id="PRO_5044890878" description="Ig-like domain-containing protein" evidence="6">
    <location>
        <begin position="28"/>
        <end position="347"/>
    </location>
</feature>
<evidence type="ECO:0000256" key="1">
    <source>
        <dbReference type="ARBA" id="ARBA00004370"/>
    </source>
</evidence>
<proteinExistence type="predicted"/>
<evidence type="ECO:0000313" key="9">
    <source>
        <dbReference type="Proteomes" id="UP001591681"/>
    </source>
</evidence>
<evidence type="ECO:0000256" key="5">
    <source>
        <dbReference type="SAM" id="Phobius"/>
    </source>
</evidence>
<name>A0ABD1IX65_9TELE</name>
<dbReference type="PANTHER" id="PTHR12080">
    <property type="entry name" value="SIGNALING LYMPHOCYTIC ACTIVATION MOLECULE"/>
    <property type="match status" value="1"/>
</dbReference>
<comment type="subcellular location">
    <subcellularLocation>
        <location evidence="1">Membrane</location>
    </subcellularLocation>
</comment>
<dbReference type="GO" id="GO:0016020">
    <property type="term" value="C:membrane"/>
    <property type="evidence" value="ECO:0007669"/>
    <property type="project" value="UniProtKB-SubCell"/>
</dbReference>
<dbReference type="InterPro" id="IPR036179">
    <property type="entry name" value="Ig-like_dom_sf"/>
</dbReference>
<evidence type="ECO:0000256" key="6">
    <source>
        <dbReference type="SAM" id="SignalP"/>
    </source>
</evidence>
<reference evidence="8 9" key="1">
    <citation type="submission" date="2024-09" db="EMBL/GenBank/DDBJ databases">
        <title>A chromosome-level genome assembly of Gray's grenadier anchovy, Coilia grayii.</title>
        <authorList>
            <person name="Fu Z."/>
        </authorList>
    </citation>
    <scope>NUCLEOTIDE SEQUENCE [LARGE SCALE GENOMIC DNA]</scope>
    <source>
        <strain evidence="8">G4</strain>
        <tissue evidence="8">Muscle</tissue>
    </source>
</reference>
<dbReference type="Gene3D" id="2.60.40.10">
    <property type="entry name" value="Immunoglobulins"/>
    <property type="match status" value="2"/>
</dbReference>
<evidence type="ECO:0000313" key="8">
    <source>
        <dbReference type="EMBL" id="KAL2079194.1"/>
    </source>
</evidence>
<accession>A0ABD1IX65</accession>
<keyword evidence="4" id="KW-0325">Glycoprotein</keyword>
<keyword evidence="5" id="KW-1133">Transmembrane helix</keyword>
<dbReference type="PROSITE" id="PS50835">
    <property type="entry name" value="IG_LIKE"/>
    <property type="match status" value="1"/>
</dbReference>
<sequence length="347" mass="38201">MSRHRSPFLYSTGVLALILLQGVCVWSEDTRKISAVVGGSVVLPSGYQRKDVKNADWLFGNIVIAEYTGKDIVFPNSPQFNKRIHVDPSNFSLTLSEIRKDDSGQFVFVPSGKNNEQLPRNTLQLQVYESTLKVHITQNVSIQPNNTCMFSLTCSASGPPDATFSWTGHQTGSGASVHFSLLPADGSVNLKCSAQSGQNRDEKDEKEVVIKCDNKTLNGSTIPEVVNPTKLPETEILWYVYHVIIPAAGGLIIVLLSTAVGVCCYRKHRGNEDNTCYADVTVGRKDIPARSVSVINEMSIYETVDERAVGIHNKPQPQTLYDRVNFSRPEGKKPVCANPSSPYQEVL</sequence>
<keyword evidence="2 6" id="KW-0732">Signal</keyword>
<keyword evidence="9" id="KW-1185">Reference proteome</keyword>
<evidence type="ECO:0000256" key="3">
    <source>
        <dbReference type="ARBA" id="ARBA00023136"/>
    </source>
</evidence>
<dbReference type="Proteomes" id="UP001591681">
    <property type="component" value="Unassembled WGS sequence"/>
</dbReference>
<comment type="caution">
    <text evidence="8">The sequence shown here is derived from an EMBL/GenBank/DDBJ whole genome shotgun (WGS) entry which is preliminary data.</text>
</comment>
<evidence type="ECO:0000259" key="7">
    <source>
        <dbReference type="PROSITE" id="PS50835"/>
    </source>
</evidence>
<dbReference type="InterPro" id="IPR007110">
    <property type="entry name" value="Ig-like_dom"/>
</dbReference>
<dbReference type="SUPFAM" id="SSF48726">
    <property type="entry name" value="Immunoglobulin"/>
    <property type="match status" value="1"/>
</dbReference>
<feature type="signal peptide" evidence="6">
    <location>
        <begin position="1"/>
        <end position="27"/>
    </location>
</feature>
<evidence type="ECO:0000256" key="2">
    <source>
        <dbReference type="ARBA" id="ARBA00022729"/>
    </source>
</evidence>
<gene>
    <name evidence="8" type="ORF">ACEWY4_024938</name>
</gene>
<protein>
    <recommendedName>
        <fullName evidence="7">Ig-like domain-containing protein</fullName>
    </recommendedName>
</protein>
<dbReference type="AlphaFoldDB" id="A0ABD1IX65"/>
<dbReference type="PANTHER" id="PTHR12080:SF48">
    <property type="entry name" value="IMMUNOGLOBULIN SUBTYPE DOMAIN-CONTAINING PROTEIN"/>
    <property type="match status" value="1"/>
</dbReference>
<keyword evidence="3 5" id="KW-0472">Membrane</keyword>
<organism evidence="8 9">
    <name type="scientific">Coilia grayii</name>
    <name type="common">Gray's grenadier anchovy</name>
    <dbReference type="NCBI Taxonomy" id="363190"/>
    <lineage>
        <taxon>Eukaryota</taxon>
        <taxon>Metazoa</taxon>
        <taxon>Chordata</taxon>
        <taxon>Craniata</taxon>
        <taxon>Vertebrata</taxon>
        <taxon>Euteleostomi</taxon>
        <taxon>Actinopterygii</taxon>
        <taxon>Neopterygii</taxon>
        <taxon>Teleostei</taxon>
        <taxon>Clupei</taxon>
        <taxon>Clupeiformes</taxon>
        <taxon>Clupeoidei</taxon>
        <taxon>Engraulidae</taxon>
        <taxon>Coilinae</taxon>
        <taxon>Coilia</taxon>
    </lineage>
</organism>
<dbReference type="InterPro" id="IPR013783">
    <property type="entry name" value="Ig-like_fold"/>
</dbReference>
<feature type="transmembrane region" description="Helical" evidence="5">
    <location>
        <begin position="236"/>
        <end position="265"/>
    </location>
</feature>
<dbReference type="InterPro" id="IPR015631">
    <property type="entry name" value="CD2/SLAM_rcpt"/>
</dbReference>
<keyword evidence="5" id="KW-0812">Transmembrane</keyword>